<dbReference type="Gene3D" id="1.10.287.950">
    <property type="entry name" value="Methyl-accepting chemotaxis protein"/>
    <property type="match status" value="1"/>
</dbReference>
<evidence type="ECO:0000256" key="2">
    <source>
        <dbReference type="ARBA" id="ARBA00022475"/>
    </source>
</evidence>
<evidence type="ECO:0000256" key="3">
    <source>
        <dbReference type="ARBA" id="ARBA00022481"/>
    </source>
</evidence>
<dbReference type="Pfam" id="PF00015">
    <property type="entry name" value="MCPsignal"/>
    <property type="match status" value="1"/>
</dbReference>
<evidence type="ECO:0000313" key="11">
    <source>
        <dbReference type="EMBL" id="WLH14767.1"/>
    </source>
</evidence>
<accession>A0ABY9GGM9</accession>
<keyword evidence="12" id="KW-1185">Reference proteome</keyword>
<dbReference type="InterPro" id="IPR004089">
    <property type="entry name" value="MCPsignal_dom"/>
</dbReference>
<evidence type="ECO:0000256" key="7">
    <source>
        <dbReference type="ARBA" id="ARBA00023224"/>
    </source>
</evidence>
<dbReference type="PROSITE" id="PS50111">
    <property type="entry name" value="CHEMOTAXIS_TRANSDUC_2"/>
    <property type="match status" value="1"/>
</dbReference>
<feature type="domain" description="Methyl-accepting transducer" evidence="10">
    <location>
        <begin position="1"/>
        <end position="149"/>
    </location>
</feature>
<reference evidence="11 12" key="1">
    <citation type="submission" date="2023-02" db="EMBL/GenBank/DDBJ databases">
        <title>Evolution of Hrp T3SS in non-pathogenic Pseudomonas fluorescens.</title>
        <authorList>
            <person name="Liao K."/>
            <person name="Wei H."/>
            <person name="Gu Y."/>
        </authorList>
    </citation>
    <scope>NUCLEOTIDE SEQUENCE [LARGE SCALE GENOMIC DNA]</scope>
    <source>
        <strain evidence="11 12">FP205</strain>
    </source>
</reference>
<gene>
    <name evidence="11" type="ORF">PSH57_10845</name>
</gene>
<dbReference type="PRINTS" id="PR00260">
    <property type="entry name" value="CHEMTRNSDUCR"/>
</dbReference>
<evidence type="ECO:0000256" key="6">
    <source>
        <dbReference type="ARBA" id="ARBA00023136"/>
    </source>
</evidence>
<keyword evidence="7 9" id="KW-0807">Transducer</keyword>
<dbReference type="SUPFAM" id="SSF58104">
    <property type="entry name" value="Methyl-accepting chemotaxis protein (MCP) signaling domain"/>
    <property type="match status" value="1"/>
</dbReference>
<evidence type="ECO:0000256" key="9">
    <source>
        <dbReference type="PROSITE-ProRule" id="PRU00284"/>
    </source>
</evidence>
<dbReference type="RefSeq" id="WP_305389445.1">
    <property type="nucleotide sequence ID" value="NZ_CP117426.1"/>
</dbReference>
<dbReference type="EMBL" id="CP117449">
    <property type="protein sequence ID" value="WLH14767.1"/>
    <property type="molecule type" value="Genomic_DNA"/>
</dbReference>
<dbReference type="PANTHER" id="PTHR32089">
    <property type="entry name" value="METHYL-ACCEPTING CHEMOTAXIS PROTEIN MCPB"/>
    <property type="match status" value="1"/>
</dbReference>
<name>A0ABY9GGM9_9PSED</name>
<dbReference type="InterPro" id="IPR004090">
    <property type="entry name" value="Chemotax_Me-accpt_rcpt"/>
</dbReference>
<keyword evidence="2" id="KW-1003">Cell membrane</keyword>
<keyword evidence="5" id="KW-1133">Transmembrane helix</keyword>
<comment type="subcellular location">
    <subcellularLocation>
        <location evidence="1">Cell membrane</location>
    </subcellularLocation>
</comment>
<evidence type="ECO:0000256" key="8">
    <source>
        <dbReference type="ARBA" id="ARBA00029447"/>
    </source>
</evidence>
<evidence type="ECO:0000313" key="12">
    <source>
        <dbReference type="Proteomes" id="UP001230339"/>
    </source>
</evidence>
<proteinExistence type="inferred from homology"/>
<keyword evidence="4" id="KW-0812">Transmembrane</keyword>
<dbReference type="Proteomes" id="UP001230339">
    <property type="component" value="Chromosome"/>
</dbReference>
<dbReference type="PANTHER" id="PTHR32089:SF112">
    <property type="entry name" value="LYSOZYME-LIKE PROTEIN-RELATED"/>
    <property type="match status" value="1"/>
</dbReference>
<keyword evidence="6" id="KW-0472">Membrane</keyword>
<keyword evidence="3" id="KW-0488">Methylation</keyword>
<protein>
    <submittedName>
        <fullName evidence="11">Methyl-accepting chemotaxis protein</fullName>
    </submittedName>
</protein>
<evidence type="ECO:0000256" key="4">
    <source>
        <dbReference type="ARBA" id="ARBA00022692"/>
    </source>
</evidence>
<organism evidence="11 12">
    <name type="scientific">Pseudomonas hefeiensis</name>
    <dbReference type="NCBI Taxonomy" id="2738125"/>
    <lineage>
        <taxon>Bacteria</taxon>
        <taxon>Pseudomonadati</taxon>
        <taxon>Pseudomonadota</taxon>
        <taxon>Gammaproteobacteria</taxon>
        <taxon>Pseudomonadales</taxon>
        <taxon>Pseudomonadaceae</taxon>
        <taxon>Pseudomonas</taxon>
    </lineage>
</organism>
<sequence length="149" mass="16012">MREEADCVQAVFAEIQTLVEDFLKRTAAMSDLTQRVKDIAGKTNLLALNAAIEPARAGEQGRGRAVVADEVRKLAKHSTGAASHIEEMTAELGERSEAEGRSLESGHHSLMSTLDQLAELQRFVIDAGEAVAITTHEIDGIAAAMKEQS</sequence>
<evidence type="ECO:0000259" key="10">
    <source>
        <dbReference type="PROSITE" id="PS50111"/>
    </source>
</evidence>
<evidence type="ECO:0000256" key="1">
    <source>
        <dbReference type="ARBA" id="ARBA00004236"/>
    </source>
</evidence>
<evidence type="ECO:0000256" key="5">
    <source>
        <dbReference type="ARBA" id="ARBA00022989"/>
    </source>
</evidence>
<comment type="similarity">
    <text evidence="8">Belongs to the methyl-accepting chemotaxis (MCP) protein family.</text>
</comment>